<evidence type="ECO:0000313" key="1">
    <source>
        <dbReference type="EMBL" id="BBH26903.1"/>
    </source>
</evidence>
<organism evidence="1 2">
    <name type="scientific">Intestinibaculum porci</name>
    <dbReference type="NCBI Taxonomy" id="2487118"/>
    <lineage>
        <taxon>Bacteria</taxon>
        <taxon>Bacillati</taxon>
        <taxon>Bacillota</taxon>
        <taxon>Erysipelotrichia</taxon>
        <taxon>Erysipelotrichales</taxon>
        <taxon>Erysipelotrichaceae</taxon>
        <taxon>Intestinibaculum</taxon>
    </lineage>
</organism>
<accession>A0A3G9JPG8</accession>
<keyword evidence="2" id="KW-1185">Reference proteome</keyword>
<proteinExistence type="predicted"/>
<dbReference type="SUPFAM" id="SSF158622">
    <property type="entry name" value="YheA/YmcA-like"/>
    <property type="match status" value="1"/>
</dbReference>
<dbReference type="KEGG" id="ebm:SG0102_18370"/>
<gene>
    <name evidence="1" type="ORF">SG0102_18370</name>
</gene>
<dbReference type="Pfam" id="PF06133">
    <property type="entry name" value="Com_YlbF"/>
    <property type="match status" value="1"/>
</dbReference>
<dbReference type="AlphaFoldDB" id="A0A3G9JPG8"/>
<sequence length="126" mass="14595">MIYDYIDDLVEAIKAEAPYQDFIAAKQKVTEDPQLTKELNTMQRLLDEKEDLSKYQSYISLDEINEKIKAQKQVLQSFPAMIDYQNALYTLNKQLEELSQITFGGISEELIIGRIGKIYARHSRSV</sequence>
<dbReference type="Proteomes" id="UP000268059">
    <property type="component" value="Chromosome"/>
</dbReference>
<dbReference type="RefSeq" id="WP_125119694.1">
    <property type="nucleotide sequence ID" value="NZ_AP019309.1"/>
</dbReference>
<name>A0A3G9JPG8_9FIRM</name>
<evidence type="ECO:0000313" key="2">
    <source>
        <dbReference type="Proteomes" id="UP000268059"/>
    </source>
</evidence>
<protein>
    <submittedName>
        <fullName evidence="1">Uncharacterized protein</fullName>
    </submittedName>
</protein>
<dbReference type="InterPro" id="IPR010368">
    <property type="entry name" value="Com_YlbF"/>
</dbReference>
<dbReference type="InParanoid" id="A0A3G9JPG8"/>
<dbReference type="Gene3D" id="1.20.1500.10">
    <property type="entry name" value="YheA/YmcA-like"/>
    <property type="match status" value="1"/>
</dbReference>
<dbReference type="EMBL" id="AP019309">
    <property type="protein sequence ID" value="BBH26903.1"/>
    <property type="molecule type" value="Genomic_DNA"/>
</dbReference>
<dbReference type="InterPro" id="IPR023378">
    <property type="entry name" value="YheA/YmcA-like_dom_sf"/>
</dbReference>
<dbReference type="OrthoDB" id="1653036at2"/>
<reference evidence="1 2" key="1">
    <citation type="submission" date="2018-11" db="EMBL/GenBank/DDBJ databases">
        <title>Novel Erysipelotrichaceae bacterium isolated from small intestine of a swine.</title>
        <authorList>
            <person name="Kim J.S."/>
            <person name="Choe H."/>
            <person name="Lee Y.R."/>
            <person name="Kim K.M."/>
            <person name="Park D.S."/>
        </authorList>
    </citation>
    <scope>NUCLEOTIDE SEQUENCE [LARGE SCALE GENOMIC DNA]</scope>
    <source>
        <strain evidence="1 2">SG0102</strain>
    </source>
</reference>